<dbReference type="RefSeq" id="WP_114053377.1">
    <property type="nucleotide sequence ID" value="NZ_CP030862.1"/>
</dbReference>
<dbReference type="PROSITE" id="PS51257">
    <property type="entry name" value="PROKAR_LIPOPROTEIN"/>
    <property type="match status" value="1"/>
</dbReference>
<dbReference type="OrthoDB" id="4278171at2"/>
<dbReference type="EMBL" id="CP030862">
    <property type="protein sequence ID" value="AXE22157.1"/>
    <property type="molecule type" value="Genomic_DNA"/>
</dbReference>
<protein>
    <submittedName>
        <fullName evidence="2">Uncharacterized protein</fullName>
    </submittedName>
</protein>
<evidence type="ECO:0000313" key="3">
    <source>
        <dbReference type="Proteomes" id="UP000252004"/>
    </source>
</evidence>
<organism evidence="2 3">
    <name type="scientific">Streptomyces globosus</name>
    <dbReference type="NCBI Taxonomy" id="68209"/>
    <lineage>
        <taxon>Bacteria</taxon>
        <taxon>Bacillati</taxon>
        <taxon>Actinomycetota</taxon>
        <taxon>Actinomycetes</taxon>
        <taxon>Kitasatosporales</taxon>
        <taxon>Streptomycetaceae</taxon>
        <taxon>Streptomyces</taxon>
    </lineage>
</organism>
<keyword evidence="3" id="KW-1185">Reference proteome</keyword>
<keyword evidence="1" id="KW-1133">Transmembrane helix</keyword>
<evidence type="ECO:0000256" key="1">
    <source>
        <dbReference type="SAM" id="Phobius"/>
    </source>
</evidence>
<feature type="transmembrane region" description="Helical" evidence="1">
    <location>
        <begin position="12"/>
        <end position="33"/>
    </location>
</feature>
<dbReference type="AlphaFoldDB" id="A0A344TU36"/>
<gene>
    <name evidence="2" type="ORF">C0216_00715</name>
</gene>
<reference evidence="2 3" key="1">
    <citation type="submission" date="2018-01" db="EMBL/GenBank/DDBJ databases">
        <title>Draft genome Sequence of streptomyces globosus LZH-48.</title>
        <authorList>
            <person name="Ran K."/>
            <person name="Li Z."/>
            <person name="Wei S."/>
            <person name="Dong R."/>
        </authorList>
    </citation>
    <scope>NUCLEOTIDE SEQUENCE [LARGE SCALE GENOMIC DNA]</scope>
    <source>
        <strain evidence="2 3">LZH-48</strain>
    </source>
</reference>
<evidence type="ECO:0000313" key="2">
    <source>
        <dbReference type="EMBL" id="AXE22157.1"/>
    </source>
</evidence>
<name>A0A344TU36_9ACTN</name>
<dbReference type="KEGG" id="sgz:C0216_00715"/>
<keyword evidence="1" id="KW-0812">Transmembrane</keyword>
<dbReference type="Proteomes" id="UP000252004">
    <property type="component" value="Chromosome"/>
</dbReference>
<proteinExistence type="predicted"/>
<keyword evidence="1" id="KW-0472">Membrane</keyword>
<sequence length="350" mass="36405">MAIRTQGTRPGRAAAVLAAAVALAGCAGLLTWWNTDALGPDRFCAGALASSEAASALPGPGRMVQQSLQDGSDPYYSFSCKVQRTNKFLNHEQPRLEAELSFDKADFAWTGSALWKDAASFSYFVGGATGAASETQAWVLLPVGCPGAARPNSKESQVPVLKVNLAEGRSTPAALARVAMSGARHVADGLGCTDAGVLKDPARTQGPAGAPQPTDPANACGIPGFRLPEAALVKGKAEQGTEHTTGKQSRTRVCSLDLKGSGAPRIDFAVSDDPVLTQGVRQDKAATRERGRTVTTCKDGDLYLGMSLNDAYSDLLLDEGMDKASQARTALFEAFADAVTAERGCGTPKS</sequence>
<accession>A0A344TU36</accession>